<feature type="region of interest" description="Disordered" evidence="1">
    <location>
        <begin position="62"/>
        <end position="82"/>
    </location>
</feature>
<dbReference type="KEGG" id="smx:SM11_pD1024"/>
<evidence type="ECO:0000313" key="3">
    <source>
        <dbReference type="Proteomes" id="UP000009045"/>
    </source>
</evidence>
<name>F7XH30_SINMM</name>
<dbReference type="AlphaFoldDB" id="F7XH30"/>
<dbReference type="PATRIC" id="fig|707241.3.peg.6714"/>
<protein>
    <submittedName>
        <fullName evidence="2">Transposase, mutator type</fullName>
    </submittedName>
</protein>
<evidence type="ECO:0000313" key="2">
    <source>
        <dbReference type="EMBL" id="AEH83856.1"/>
    </source>
</evidence>
<organism evidence="2 3">
    <name type="scientific">Sinorhizobium meliloti (strain SM11)</name>
    <dbReference type="NCBI Taxonomy" id="707241"/>
    <lineage>
        <taxon>Bacteria</taxon>
        <taxon>Pseudomonadati</taxon>
        <taxon>Pseudomonadota</taxon>
        <taxon>Alphaproteobacteria</taxon>
        <taxon>Hyphomicrobiales</taxon>
        <taxon>Rhizobiaceae</taxon>
        <taxon>Sinorhizobium/Ensifer group</taxon>
        <taxon>Sinorhizobium</taxon>
    </lineage>
</organism>
<reference evidence="2 3" key="1">
    <citation type="journal article" date="2011" name="J. Biotechnol.">
        <title>The complete genome sequence of the dominant Sinorhizobium meliloti field isolate SM11 extends the S. meliloti pan-genome.</title>
        <authorList>
            <person name="Schneiker-Bekel S."/>
            <person name="Wibberg D."/>
            <person name="Bekel T."/>
            <person name="Blom J."/>
            <person name="Linke B."/>
            <person name="Neuweger H."/>
            <person name="Stiens M."/>
            <person name="Vorholter F.J."/>
            <person name="Weidner S."/>
            <person name="Goesmann A."/>
            <person name="Puhler A."/>
            <person name="Schluter A."/>
        </authorList>
    </citation>
    <scope>NUCLEOTIDE SEQUENCE [LARGE SCALE GENOMIC DNA]</scope>
    <source>
        <strain evidence="2 3">SM11</strain>
        <plasmid evidence="3">pSmeSM11d</plasmid>
    </source>
</reference>
<accession>F7XH30</accession>
<evidence type="ECO:0000256" key="1">
    <source>
        <dbReference type="SAM" id="MobiDB-lite"/>
    </source>
</evidence>
<dbReference type="HOGENOM" id="CLU_2556457_0_0_5"/>
<sequence length="82" mass="9181">MTRIRQRWGAERFRTIFERTVKVCVAAKVAIGEVVHVDASLIRADVSWESLAARHIDAVTDANEAAESEKKTAKQANTRKSE</sequence>
<geneLocation type="plasmid" evidence="2 3">
    <name>pSmeSM11d</name>
</geneLocation>
<gene>
    <name evidence="2" type="ordered locus">SM11_pD1024</name>
</gene>
<proteinExistence type="predicted"/>
<dbReference type="EMBL" id="CP001832">
    <property type="protein sequence ID" value="AEH83856.1"/>
    <property type="molecule type" value="Genomic_DNA"/>
</dbReference>
<dbReference type="Proteomes" id="UP000009045">
    <property type="component" value="Plasmid pSmeSM11d"/>
</dbReference>
<keyword evidence="2" id="KW-0614">Plasmid</keyword>